<feature type="transmembrane region" description="Helical" evidence="7">
    <location>
        <begin position="307"/>
        <end position="326"/>
    </location>
</feature>
<evidence type="ECO:0000256" key="6">
    <source>
        <dbReference type="SAM" id="MobiDB-lite"/>
    </source>
</evidence>
<feature type="transmembrane region" description="Helical" evidence="7">
    <location>
        <begin position="332"/>
        <end position="351"/>
    </location>
</feature>
<proteinExistence type="inferred from homology"/>
<evidence type="ECO:0000256" key="7">
    <source>
        <dbReference type="SAM" id="Phobius"/>
    </source>
</evidence>
<evidence type="ECO:0000256" key="1">
    <source>
        <dbReference type="ARBA" id="ARBA00004141"/>
    </source>
</evidence>
<keyword evidence="4 7" id="KW-1133">Transmembrane helix</keyword>
<dbReference type="AlphaFoldDB" id="A0A8T0WZ80"/>
<accession>A0A8T0WZ80</accession>
<dbReference type="PANTHER" id="PTHR11654">
    <property type="entry name" value="OLIGOPEPTIDE TRANSPORTER-RELATED"/>
    <property type="match status" value="1"/>
</dbReference>
<evidence type="ECO:0000313" key="9">
    <source>
        <dbReference type="Proteomes" id="UP000823388"/>
    </source>
</evidence>
<protein>
    <submittedName>
        <fullName evidence="8">Uncharacterized protein</fullName>
    </submittedName>
</protein>
<keyword evidence="3 7" id="KW-0812">Transmembrane</keyword>
<keyword evidence="5 7" id="KW-0472">Membrane</keyword>
<comment type="similarity">
    <text evidence="2">Belongs to the major facilitator superfamily. Proton-dependent oligopeptide transporter (POT/PTR) (TC 2.A.17) family.</text>
</comment>
<dbReference type="Pfam" id="PF00854">
    <property type="entry name" value="PTR2"/>
    <property type="match status" value="1"/>
</dbReference>
<name>A0A8T0WZ80_PANVG</name>
<feature type="region of interest" description="Disordered" evidence="6">
    <location>
        <begin position="679"/>
        <end position="707"/>
    </location>
</feature>
<sequence>MPASNDGDMKMRVILVEDEETTMAAPTPTPSKCCEYTLDGSVDIKNRPAVKGKSGGWLAGGLILLNQGLATLAFFGVNVNLVLFLTRVLGQSNGDAANNVSKWTGTVYMFSLIGAFLSDSFWGRYKTCAIFQAIFVLVSRAPSRIESEILVEARSEQLVADVYVQANTCSFVRAGARSTVSISSPWKATRSDRSGPPSVMLDCTYMDRSKITGLTGGCPPLLLLLLQGLALLSVSSRLYLIRPEGCGMEQAPCGAHSGKELGIFYIALYMIAFGNGGYQPNIATFGADQFDEEDPAEAHSKVSFFSYFYLALNLGSLFSNTFLSYLEDEGRWALGFWASTAAAATALLLFLSGTLRYRYFQPGGNPIGRVCQVAFAACRNWKAVGASPGVVTLYEDDEKADAGGKKLLHTQGFSFLDRAAQVDADAKFGARDPWKLCTVTQVEEVKSILRLLPIWLCTILYSVVFTQMASLFVVQGAAMRRTTPFAGFSVPPSSMSAFDILAVATTIFLYRRAICPFLARLTGRPAGPTELQRMGLGLVVGALAMATAGTVEHFRKAGATTAMSSDLHIMWQVPQYALIGVSEVMMYVGQLEFFNGQMPDGLKSFGSALCMMSMSLGNYFSDVIVSAVTRVTTTRGRPGWIPADLNQGHLDRFYFLLAVLAVADFAVYLVCASRYGSGKVDAGRSSDDDEEEGTAGQVASPGGERMA</sequence>
<keyword evidence="9" id="KW-1185">Reference proteome</keyword>
<dbReference type="Gene3D" id="1.20.1250.20">
    <property type="entry name" value="MFS general substrate transporter like domains"/>
    <property type="match status" value="1"/>
</dbReference>
<dbReference type="InterPro" id="IPR036259">
    <property type="entry name" value="MFS_trans_sf"/>
</dbReference>
<feature type="transmembrane region" description="Helical" evidence="7">
    <location>
        <begin position="105"/>
        <end position="122"/>
    </location>
</feature>
<dbReference type="Proteomes" id="UP000823388">
    <property type="component" value="Chromosome 1N"/>
</dbReference>
<comment type="subcellular location">
    <subcellularLocation>
        <location evidence="1">Membrane</location>
        <topology evidence="1">Multi-pass membrane protein</topology>
    </subcellularLocation>
</comment>
<evidence type="ECO:0000313" key="8">
    <source>
        <dbReference type="EMBL" id="KAG2653140.1"/>
    </source>
</evidence>
<evidence type="ECO:0000256" key="3">
    <source>
        <dbReference type="ARBA" id="ARBA00022692"/>
    </source>
</evidence>
<evidence type="ECO:0000256" key="4">
    <source>
        <dbReference type="ARBA" id="ARBA00022989"/>
    </source>
</evidence>
<reference evidence="8" key="1">
    <citation type="submission" date="2020-05" db="EMBL/GenBank/DDBJ databases">
        <title>WGS assembly of Panicum virgatum.</title>
        <authorList>
            <person name="Lovell J.T."/>
            <person name="Jenkins J."/>
            <person name="Shu S."/>
            <person name="Juenger T.E."/>
            <person name="Schmutz J."/>
        </authorList>
    </citation>
    <scope>NUCLEOTIDE SEQUENCE</scope>
    <source>
        <strain evidence="8">AP13</strain>
    </source>
</reference>
<dbReference type="SUPFAM" id="SSF103473">
    <property type="entry name" value="MFS general substrate transporter"/>
    <property type="match status" value="2"/>
</dbReference>
<dbReference type="GO" id="GO:0022857">
    <property type="term" value="F:transmembrane transporter activity"/>
    <property type="evidence" value="ECO:0007669"/>
    <property type="project" value="InterPro"/>
</dbReference>
<gene>
    <name evidence="8" type="ORF">PVAP13_1NG432000</name>
</gene>
<evidence type="ECO:0000256" key="2">
    <source>
        <dbReference type="ARBA" id="ARBA00005982"/>
    </source>
</evidence>
<evidence type="ECO:0000256" key="5">
    <source>
        <dbReference type="ARBA" id="ARBA00023136"/>
    </source>
</evidence>
<feature type="transmembrane region" description="Helical" evidence="7">
    <location>
        <begin position="57"/>
        <end position="85"/>
    </location>
</feature>
<dbReference type="InterPro" id="IPR000109">
    <property type="entry name" value="POT_fam"/>
</dbReference>
<feature type="transmembrane region" description="Helical" evidence="7">
    <location>
        <begin position="493"/>
        <end position="510"/>
    </location>
</feature>
<organism evidence="8 9">
    <name type="scientific">Panicum virgatum</name>
    <name type="common">Blackwell switchgrass</name>
    <dbReference type="NCBI Taxonomy" id="38727"/>
    <lineage>
        <taxon>Eukaryota</taxon>
        <taxon>Viridiplantae</taxon>
        <taxon>Streptophyta</taxon>
        <taxon>Embryophyta</taxon>
        <taxon>Tracheophyta</taxon>
        <taxon>Spermatophyta</taxon>
        <taxon>Magnoliopsida</taxon>
        <taxon>Liliopsida</taxon>
        <taxon>Poales</taxon>
        <taxon>Poaceae</taxon>
        <taxon>PACMAD clade</taxon>
        <taxon>Panicoideae</taxon>
        <taxon>Panicodae</taxon>
        <taxon>Paniceae</taxon>
        <taxon>Panicinae</taxon>
        <taxon>Panicum</taxon>
        <taxon>Panicum sect. Hiantes</taxon>
    </lineage>
</organism>
<feature type="transmembrane region" description="Helical" evidence="7">
    <location>
        <begin position="653"/>
        <end position="671"/>
    </location>
</feature>
<dbReference type="EMBL" id="CM029038">
    <property type="protein sequence ID" value="KAG2653140.1"/>
    <property type="molecule type" value="Genomic_DNA"/>
</dbReference>
<comment type="caution">
    <text evidence="8">The sequence shown here is derived from an EMBL/GenBank/DDBJ whole genome shotgun (WGS) entry which is preliminary data.</text>
</comment>
<feature type="transmembrane region" description="Helical" evidence="7">
    <location>
        <begin position="451"/>
        <end position="473"/>
    </location>
</feature>
<dbReference type="GO" id="GO:0016020">
    <property type="term" value="C:membrane"/>
    <property type="evidence" value="ECO:0007669"/>
    <property type="project" value="UniProtKB-SubCell"/>
</dbReference>